<evidence type="ECO:0000313" key="2">
    <source>
        <dbReference type="Proteomes" id="UP000753724"/>
    </source>
</evidence>
<accession>A0ABW9XBY7</accession>
<name>A0ABW9XBY7_9SPHN</name>
<evidence type="ECO:0000313" key="1">
    <source>
        <dbReference type="EMBL" id="NBC36007.1"/>
    </source>
</evidence>
<dbReference type="Proteomes" id="UP000753724">
    <property type="component" value="Unassembled WGS sequence"/>
</dbReference>
<protein>
    <submittedName>
        <fullName evidence="1">Uncharacterized protein</fullName>
    </submittedName>
</protein>
<gene>
    <name evidence="1" type="ORF">GTZ99_05490</name>
</gene>
<reference evidence="2" key="1">
    <citation type="submission" date="2020-01" db="EMBL/GenBank/DDBJ databases">
        <title>Sphingomonas sp. strain CSW-10.</title>
        <authorList>
            <person name="Chen W.-M."/>
        </authorList>
    </citation>
    <scope>NUCLEOTIDE SEQUENCE [LARGE SCALE GENOMIC DNA]</scope>
    <source>
        <strain evidence="2">FSY-8</strain>
    </source>
</reference>
<keyword evidence="2" id="KW-1185">Reference proteome</keyword>
<sequence length="119" mass="13327">MTEGIDWIARSGLRAKGGRPVFFDEPAVDRLTSMCMALAAELSATRDRLDTVERLLAQSGSLNIGQIEAYTPDYQAGVERGESTRAYIARVMRGFQQEVEAMEYPDPPVTDWVDKLSRR</sequence>
<proteinExistence type="predicted"/>
<dbReference type="RefSeq" id="WP_161717281.1">
    <property type="nucleotide sequence ID" value="NZ_JAAAPO010000002.1"/>
</dbReference>
<dbReference type="EMBL" id="JAAAPO010000002">
    <property type="protein sequence ID" value="NBC36007.1"/>
    <property type="molecule type" value="Genomic_DNA"/>
</dbReference>
<organism evidence="1 2">
    <name type="scientific">Novosphingobium ovatum</name>
    <dbReference type="NCBI Taxonomy" id="1908523"/>
    <lineage>
        <taxon>Bacteria</taxon>
        <taxon>Pseudomonadati</taxon>
        <taxon>Pseudomonadota</taxon>
        <taxon>Alphaproteobacteria</taxon>
        <taxon>Sphingomonadales</taxon>
        <taxon>Sphingomonadaceae</taxon>
        <taxon>Novosphingobium</taxon>
    </lineage>
</organism>
<comment type="caution">
    <text evidence="1">The sequence shown here is derived from an EMBL/GenBank/DDBJ whole genome shotgun (WGS) entry which is preliminary data.</text>
</comment>